<evidence type="ECO:0000256" key="1">
    <source>
        <dbReference type="ARBA" id="ARBA00004651"/>
    </source>
</evidence>
<feature type="transmembrane region" description="Helical" evidence="7">
    <location>
        <begin position="471"/>
        <end position="494"/>
    </location>
</feature>
<dbReference type="PANTHER" id="PTHR30572">
    <property type="entry name" value="MEMBRANE COMPONENT OF TRANSPORTER-RELATED"/>
    <property type="match status" value="1"/>
</dbReference>
<evidence type="ECO:0000313" key="10">
    <source>
        <dbReference type="Proteomes" id="UP000265768"/>
    </source>
</evidence>
<dbReference type="AlphaFoldDB" id="A0A3A4AL23"/>
<feature type="transmembrane region" description="Helical" evidence="7">
    <location>
        <begin position="430"/>
        <end position="451"/>
    </location>
</feature>
<evidence type="ECO:0000256" key="2">
    <source>
        <dbReference type="ARBA" id="ARBA00022475"/>
    </source>
</evidence>
<feature type="transmembrane region" description="Helical" evidence="7">
    <location>
        <begin position="981"/>
        <end position="1014"/>
    </location>
</feature>
<comment type="similarity">
    <text evidence="6">Belongs to the ABC-4 integral membrane protein family.</text>
</comment>
<feature type="transmembrane region" description="Helical" evidence="7">
    <location>
        <begin position="387"/>
        <end position="409"/>
    </location>
</feature>
<evidence type="ECO:0000256" key="3">
    <source>
        <dbReference type="ARBA" id="ARBA00022692"/>
    </source>
</evidence>
<dbReference type="PANTHER" id="PTHR30572:SF4">
    <property type="entry name" value="ABC TRANSPORTER PERMEASE YTRF"/>
    <property type="match status" value="1"/>
</dbReference>
<dbReference type="InterPro" id="IPR003838">
    <property type="entry name" value="ABC3_permease_C"/>
</dbReference>
<comment type="subcellular location">
    <subcellularLocation>
        <location evidence="1">Cell membrane</location>
        <topology evidence="1">Multi-pass membrane protein</topology>
    </subcellularLocation>
</comment>
<organism evidence="9 10">
    <name type="scientific">Bailinhaonella thermotolerans</name>
    <dbReference type="NCBI Taxonomy" id="1070861"/>
    <lineage>
        <taxon>Bacteria</taxon>
        <taxon>Bacillati</taxon>
        <taxon>Actinomycetota</taxon>
        <taxon>Actinomycetes</taxon>
        <taxon>Streptosporangiales</taxon>
        <taxon>Streptosporangiaceae</taxon>
        <taxon>Bailinhaonella</taxon>
    </lineage>
</organism>
<keyword evidence="2" id="KW-1003">Cell membrane</keyword>
<feature type="transmembrane region" description="Helical" evidence="7">
    <location>
        <begin position="936"/>
        <end position="960"/>
    </location>
</feature>
<protein>
    <submittedName>
        <fullName evidence="9">ABC transporter permease</fullName>
    </submittedName>
</protein>
<keyword evidence="4 7" id="KW-1133">Transmembrane helix</keyword>
<feature type="domain" description="ABC3 transporter permease C-terminal" evidence="8">
    <location>
        <begin position="941"/>
        <end position="1054"/>
    </location>
</feature>
<keyword evidence="3 7" id="KW-0812">Transmembrane</keyword>
<feature type="domain" description="ABC3 transporter permease C-terminal" evidence="8">
    <location>
        <begin position="304"/>
        <end position="412"/>
    </location>
</feature>
<feature type="transmembrane region" description="Helical" evidence="7">
    <location>
        <begin position="527"/>
        <end position="547"/>
    </location>
</feature>
<comment type="caution">
    <text evidence="9">The sequence shown here is derived from an EMBL/GenBank/DDBJ whole genome shotgun (WGS) entry which is preliminary data.</text>
</comment>
<evidence type="ECO:0000256" key="7">
    <source>
        <dbReference type="SAM" id="Phobius"/>
    </source>
</evidence>
<dbReference type="OrthoDB" id="5101691at2"/>
<dbReference type="GO" id="GO:0022857">
    <property type="term" value="F:transmembrane transporter activity"/>
    <property type="evidence" value="ECO:0007669"/>
    <property type="project" value="TreeGrafter"/>
</dbReference>
<dbReference type="RefSeq" id="WP_119929213.1">
    <property type="nucleotide sequence ID" value="NZ_QZEY01000012.1"/>
</dbReference>
<name>A0A3A4AL23_9ACTN</name>
<dbReference type="GO" id="GO:0005886">
    <property type="term" value="C:plasma membrane"/>
    <property type="evidence" value="ECO:0007669"/>
    <property type="project" value="UniProtKB-SubCell"/>
</dbReference>
<feature type="transmembrane region" description="Helical" evidence="7">
    <location>
        <begin position="298"/>
        <end position="320"/>
    </location>
</feature>
<evidence type="ECO:0000313" key="9">
    <source>
        <dbReference type="EMBL" id="RJL26483.1"/>
    </source>
</evidence>
<dbReference type="Pfam" id="PF02687">
    <property type="entry name" value="FtsX"/>
    <property type="match status" value="2"/>
</dbReference>
<keyword evidence="5 7" id="KW-0472">Membrane</keyword>
<evidence type="ECO:0000259" key="8">
    <source>
        <dbReference type="Pfam" id="PF02687"/>
    </source>
</evidence>
<dbReference type="Proteomes" id="UP000265768">
    <property type="component" value="Unassembled WGS sequence"/>
</dbReference>
<feature type="transmembrane region" description="Helical" evidence="7">
    <location>
        <begin position="1034"/>
        <end position="1055"/>
    </location>
</feature>
<accession>A0A3A4AL23</accession>
<proteinExistence type="inferred from homology"/>
<sequence>MRGRSMLVLRRALSEPLLVLAAAVSVLLATTVLVALTTYATSVVDAGVRRALAEAPPSRVSSQVTASVEGPSLPSVDAEVRRAATAAHPGARLEISLTARSESYAAPGQQRLERPELVRFGFRDDLQRHARLVSGRWAAPVTSRGDRLEVTVSEGAARALGVRPGSELTMERRTGEVTTAATVVGVYTLTRPGDPRWADDALMRTGEERGDFTTFGPLMVPRETFQAQFAEKTPASWTITPDLSSIGLDRLRSLSDAASGLEGSIRRMPDCSSCGFESELPEMLAQLERATLVSRSTMLVPVLQLLLLAGYALLLTARLLTDHRRMEVALMRSRGAGTSHIVRWAFAESLLLAAPSVVLAPLLAPPLLDAVSAVSGGVRVENRVDGVSFALAAGAALICGTLLALPALAGSRRTYSEEQAARGRGERRGLVQRAGADLALLVIAGIALWQLRTYGGPVTETAGGLGVDPLIVTGPALALLCGGLLALRLVPWVGRAAERMTSRRPGLPAVLGAWQVSRRPLRYSGPVLLLVMAIAIGLVSVATTATWHRSQADQADHQAGADLRVTVPPGTDRVGILGRSSLYASLPGVTAVSPLHRGDLPPEGDGDRTTLLAADAAVLDQVLRLRPDLSDRPLRELVRPLAAERPRFPVVPLPGRPERLEADLRLSAPADATVSALVMDGQGVNHRVPLPVPEPDDRVHRVSVDLARLAGPAGRVAYPLALRGFVVDAAPERRTRLSIGLPGADGGTLRLPDGSRWTFGRLGMGGGTVSDGGLITLDLPAAEGRAYRGATVLLAGRDTRDTDVFPASDAQAPTVPGVVTAELAAGQRLGVGGVLPLDAPGIELRVRIAGIVESMPAVPAGRGAVLIDLPTLQLLDLRAGDAPHDPGEWLAAARDGGTAAAAALAGHPEWAESVTTRDAVRAHLRDDPLTGGLKGALALGFAAALAFAALGFLVNAAVSARERAGEFAVLRAMGVSFRQVFGLLAVEQAFVAGLSIFGGVALAIVITLVVVPYIVLTGQATVVSPPVLTELPPLAAAALLLGVLALLTLIVAGLARSLRRRGLGDALRMGDDR</sequence>
<dbReference type="InterPro" id="IPR050250">
    <property type="entry name" value="Macrolide_Exporter_MacB"/>
</dbReference>
<gene>
    <name evidence="9" type="ORF">D5H75_26215</name>
</gene>
<evidence type="ECO:0000256" key="6">
    <source>
        <dbReference type="ARBA" id="ARBA00038076"/>
    </source>
</evidence>
<dbReference type="EMBL" id="QZEY01000012">
    <property type="protein sequence ID" value="RJL26483.1"/>
    <property type="molecule type" value="Genomic_DNA"/>
</dbReference>
<evidence type="ECO:0000256" key="5">
    <source>
        <dbReference type="ARBA" id="ARBA00023136"/>
    </source>
</evidence>
<feature type="transmembrane region" description="Helical" evidence="7">
    <location>
        <begin position="341"/>
        <end position="367"/>
    </location>
</feature>
<keyword evidence="10" id="KW-1185">Reference proteome</keyword>
<reference evidence="9 10" key="1">
    <citation type="submission" date="2018-09" db="EMBL/GenBank/DDBJ databases">
        <title>YIM 75507 draft genome.</title>
        <authorList>
            <person name="Tang S."/>
            <person name="Feng Y."/>
        </authorList>
    </citation>
    <scope>NUCLEOTIDE SEQUENCE [LARGE SCALE GENOMIC DNA]</scope>
    <source>
        <strain evidence="9 10">YIM 75507</strain>
    </source>
</reference>
<evidence type="ECO:0000256" key="4">
    <source>
        <dbReference type="ARBA" id="ARBA00022989"/>
    </source>
</evidence>